<comment type="subunit">
    <text evidence="4">Part of the Bam complex.</text>
</comment>
<gene>
    <name evidence="4" type="primary">bamE</name>
    <name evidence="6" type="ORF">QS748_08585</name>
</gene>
<protein>
    <recommendedName>
        <fullName evidence="4">Outer membrane protein assembly factor BamE</fullName>
    </recommendedName>
</protein>
<dbReference type="Gene3D" id="3.30.1450.10">
    <property type="match status" value="1"/>
</dbReference>
<comment type="similarity">
    <text evidence="4">Belongs to the BamE family.</text>
</comment>
<comment type="subcellular location">
    <subcellularLocation>
        <location evidence="4">Cell outer membrane</location>
    </subcellularLocation>
</comment>
<dbReference type="GO" id="GO:0043165">
    <property type="term" value="P:Gram-negative-bacterium-type cell outer membrane assembly"/>
    <property type="evidence" value="ECO:0007669"/>
    <property type="project" value="UniProtKB-UniRule"/>
</dbReference>
<keyword evidence="3 4" id="KW-0998">Cell outer membrane</keyword>
<dbReference type="GO" id="GO:1990063">
    <property type="term" value="C:Bam protein complex"/>
    <property type="evidence" value="ECO:0007669"/>
    <property type="project" value="TreeGrafter"/>
</dbReference>
<organism evidence="6 7">
    <name type="scientific">Candidatus Endonucleibacter bathymodioli</name>
    <dbReference type="NCBI Taxonomy" id="539814"/>
    <lineage>
        <taxon>Bacteria</taxon>
        <taxon>Pseudomonadati</taxon>
        <taxon>Pseudomonadota</taxon>
        <taxon>Gammaproteobacteria</taxon>
        <taxon>Oceanospirillales</taxon>
        <taxon>Endozoicomonadaceae</taxon>
        <taxon>Candidatus Endonucleibacter</taxon>
    </lineage>
</organism>
<comment type="caution">
    <text evidence="6">The sequence shown here is derived from an EMBL/GenBank/DDBJ whole genome shotgun (WGS) entry which is preliminary data.</text>
</comment>
<proteinExistence type="inferred from homology"/>
<feature type="domain" description="Outer membrane protein assembly factor BamE" evidence="5">
    <location>
        <begin position="43"/>
        <end position="110"/>
    </location>
</feature>
<evidence type="ECO:0000313" key="7">
    <source>
        <dbReference type="Proteomes" id="UP001178148"/>
    </source>
</evidence>
<evidence type="ECO:0000259" key="5">
    <source>
        <dbReference type="Pfam" id="PF04355"/>
    </source>
</evidence>
<dbReference type="Proteomes" id="UP001178148">
    <property type="component" value="Unassembled WGS sequence"/>
</dbReference>
<evidence type="ECO:0000256" key="4">
    <source>
        <dbReference type="HAMAP-Rule" id="MF_00925"/>
    </source>
</evidence>
<dbReference type="EMBL" id="JASXSV010000011">
    <property type="protein sequence ID" value="MDP0589232.1"/>
    <property type="molecule type" value="Genomic_DNA"/>
</dbReference>
<reference evidence="6 7" key="1">
    <citation type="journal article" date="2023" name="bioRxiv">
        <title>An intranuclear bacterial parasite of deep-sea mussels expresses apoptosis inhibitors acquired from its host.</title>
        <authorList>
            <person name="Gonzalez Porras M.A."/>
            <person name="Assie A."/>
            <person name="Tietjen M."/>
            <person name="Violette M."/>
            <person name="Kleiner M."/>
            <person name="Gruber-Vodicka H."/>
            <person name="Dubilier N."/>
            <person name="Leisch N."/>
        </authorList>
    </citation>
    <scope>NUCLEOTIDE SEQUENCE [LARGE SCALE GENOMIC DNA]</scope>
    <source>
        <strain evidence="6">IAP13</strain>
    </source>
</reference>
<evidence type="ECO:0000256" key="2">
    <source>
        <dbReference type="ARBA" id="ARBA00023136"/>
    </source>
</evidence>
<dbReference type="InterPro" id="IPR037873">
    <property type="entry name" value="BamE-like"/>
</dbReference>
<name>A0AA90NME4_9GAMM</name>
<keyword evidence="7" id="KW-1185">Reference proteome</keyword>
<keyword evidence="2 4" id="KW-0472">Membrane</keyword>
<evidence type="ECO:0000313" key="6">
    <source>
        <dbReference type="EMBL" id="MDP0589232.1"/>
    </source>
</evidence>
<sequence>MQTSLIYTVILSAVVLTGCASSTGIGSKLISFPGAYKIDVQQGNAVTQEMVDKLKDGMTRIQVRYIMGAPLLEDTFNIDRWDYIYSMQPGGKVRTQKMVTVIFENDLLKSISSNLMPDSQ</sequence>
<dbReference type="GO" id="GO:0030674">
    <property type="term" value="F:protein-macromolecule adaptor activity"/>
    <property type="evidence" value="ECO:0007669"/>
    <property type="project" value="TreeGrafter"/>
</dbReference>
<evidence type="ECO:0000256" key="3">
    <source>
        <dbReference type="ARBA" id="ARBA00023237"/>
    </source>
</evidence>
<accession>A0AA90NME4</accession>
<dbReference type="PANTHER" id="PTHR37482">
    <property type="entry name" value="OUTER MEMBRANE PROTEIN ASSEMBLY FACTOR BAME"/>
    <property type="match status" value="1"/>
</dbReference>
<comment type="function">
    <text evidence="4">Part of the outer membrane protein assembly complex, which is involved in assembly and insertion of beta-barrel proteins into the outer membrane.</text>
</comment>
<evidence type="ECO:0000256" key="1">
    <source>
        <dbReference type="ARBA" id="ARBA00022729"/>
    </source>
</evidence>
<dbReference type="InterPro" id="IPR007450">
    <property type="entry name" value="BamE_dom"/>
</dbReference>
<dbReference type="GO" id="GO:0051205">
    <property type="term" value="P:protein insertion into membrane"/>
    <property type="evidence" value="ECO:0007669"/>
    <property type="project" value="UniProtKB-UniRule"/>
</dbReference>
<dbReference type="InterPro" id="IPR026592">
    <property type="entry name" value="BamE"/>
</dbReference>
<dbReference type="PANTHER" id="PTHR37482:SF1">
    <property type="entry name" value="OUTER MEMBRANE PROTEIN ASSEMBLY FACTOR BAME"/>
    <property type="match status" value="1"/>
</dbReference>
<dbReference type="HAMAP" id="MF_00925">
    <property type="entry name" value="OM_assembly_BamE"/>
    <property type="match status" value="1"/>
</dbReference>
<keyword evidence="1 4" id="KW-0732">Signal</keyword>
<dbReference type="Pfam" id="PF04355">
    <property type="entry name" value="BamE"/>
    <property type="match status" value="1"/>
</dbReference>
<dbReference type="AlphaFoldDB" id="A0AA90NME4"/>